<evidence type="ECO:0000256" key="1">
    <source>
        <dbReference type="ARBA" id="ARBA00022448"/>
    </source>
</evidence>
<dbReference type="InterPro" id="IPR027417">
    <property type="entry name" value="P-loop_NTPase"/>
</dbReference>
<protein>
    <submittedName>
        <fullName evidence="3">Nitrate/sulfonate/bicarbonate ABC transporter ATP-binding protein</fullName>
    </submittedName>
</protein>
<feature type="non-terminal residue" evidence="3">
    <location>
        <position position="75"/>
    </location>
</feature>
<evidence type="ECO:0000313" key="4">
    <source>
        <dbReference type="Proteomes" id="UP000241886"/>
    </source>
</evidence>
<dbReference type="InterPro" id="IPR003439">
    <property type="entry name" value="ABC_transporter-like_ATP-bd"/>
</dbReference>
<dbReference type="EMBL" id="NEXO01000061">
    <property type="protein sequence ID" value="PSO04469.1"/>
    <property type="molecule type" value="Genomic_DNA"/>
</dbReference>
<feature type="domain" description="ABC transporter" evidence="2">
    <location>
        <begin position="20"/>
        <end position="68"/>
    </location>
</feature>
<evidence type="ECO:0000313" key="3">
    <source>
        <dbReference type="EMBL" id="PSO04469.1"/>
    </source>
</evidence>
<keyword evidence="3" id="KW-0547">Nucleotide-binding</keyword>
<dbReference type="Gene3D" id="3.40.50.300">
    <property type="entry name" value="P-loop containing nucleotide triphosphate hydrolases"/>
    <property type="match status" value="1"/>
</dbReference>
<accession>A0A2R6C0N8</accession>
<dbReference type="PANTHER" id="PTHR42788:SF13">
    <property type="entry name" value="ALIPHATIC SULFONATES IMPORT ATP-BINDING PROTEIN SSUB"/>
    <property type="match status" value="1"/>
</dbReference>
<evidence type="ECO:0000259" key="2">
    <source>
        <dbReference type="Pfam" id="PF00005"/>
    </source>
</evidence>
<comment type="caution">
    <text evidence="3">The sequence shown here is derived from an EMBL/GenBank/DDBJ whole genome shotgun (WGS) entry which is preliminary data.</text>
</comment>
<proteinExistence type="predicted"/>
<dbReference type="PANTHER" id="PTHR42788">
    <property type="entry name" value="TAURINE IMPORT ATP-BINDING PROTEIN-RELATED"/>
    <property type="match status" value="1"/>
</dbReference>
<name>A0A2R6C0N8_9ARCH</name>
<dbReference type="GO" id="GO:0016887">
    <property type="term" value="F:ATP hydrolysis activity"/>
    <property type="evidence" value="ECO:0007669"/>
    <property type="project" value="InterPro"/>
</dbReference>
<dbReference type="AlphaFoldDB" id="A0A2R6C0N8"/>
<keyword evidence="3" id="KW-0067">ATP-binding</keyword>
<dbReference type="GO" id="GO:0005524">
    <property type="term" value="F:ATP binding"/>
    <property type="evidence" value="ECO:0007669"/>
    <property type="project" value="UniProtKB-KW"/>
</dbReference>
<organism evidence="3 4">
    <name type="scientific">Candidatus Marsarchaeota G2 archaeon ECH_B_SAG-G16</name>
    <dbReference type="NCBI Taxonomy" id="1978167"/>
    <lineage>
        <taxon>Archaea</taxon>
        <taxon>Candidatus Marsarchaeota</taxon>
        <taxon>Candidatus Marsarchaeota group 2</taxon>
    </lineage>
</organism>
<dbReference type="Pfam" id="PF00005">
    <property type="entry name" value="ABC_tran"/>
    <property type="match status" value="1"/>
</dbReference>
<sequence>MLEGRNLSYTYENGYTVFTKVDVETCENELVAIVGPSGIGKSTLLRILGGFIKPATGEVRLLGKKVEQPTPKIAL</sequence>
<keyword evidence="1" id="KW-0813">Transport</keyword>
<reference evidence="3 4" key="1">
    <citation type="submission" date="2017-04" db="EMBL/GenBank/DDBJ databases">
        <title>Novel microbial lineages endemic to geothermal iron-oxide mats fill important gaps in the evolutionary history of Archaea.</title>
        <authorList>
            <person name="Jay Z.J."/>
            <person name="Beam J.P."/>
            <person name="Dlakic M."/>
            <person name="Rusch D.B."/>
            <person name="Kozubal M.A."/>
            <person name="Inskeep W.P."/>
        </authorList>
    </citation>
    <scope>NUCLEOTIDE SEQUENCE [LARGE SCALE GENOMIC DNA]</scope>
    <source>
        <strain evidence="3">ECH_B_SAG-G16</strain>
    </source>
</reference>
<dbReference type="SUPFAM" id="SSF52540">
    <property type="entry name" value="P-loop containing nucleoside triphosphate hydrolases"/>
    <property type="match status" value="1"/>
</dbReference>
<gene>
    <name evidence="3" type="ORF">B9Q13_04480</name>
</gene>
<dbReference type="Proteomes" id="UP000241886">
    <property type="component" value="Unassembled WGS sequence"/>
</dbReference>
<dbReference type="InterPro" id="IPR050166">
    <property type="entry name" value="ABC_transporter_ATP-bind"/>
</dbReference>